<name>A0A918CN55_AGRME</name>
<dbReference type="GO" id="GO:0005829">
    <property type="term" value="C:cytosol"/>
    <property type="evidence" value="ECO:0007669"/>
    <property type="project" value="TreeGrafter"/>
</dbReference>
<dbReference type="GO" id="GO:0008477">
    <property type="term" value="F:purine nucleosidase activity"/>
    <property type="evidence" value="ECO:0007669"/>
    <property type="project" value="TreeGrafter"/>
</dbReference>
<accession>A0A918CN55</accession>
<evidence type="ECO:0000259" key="3">
    <source>
        <dbReference type="Pfam" id="PF01156"/>
    </source>
</evidence>
<reference evidence="4" key="2">
    <citation type="submission" date="2020-09" db="EMBL/GenBank/DDBJ databases">
        <authorList>
            <person name="Sun Q."/>
            <person name="Ohkuma M."/>
        </authorList>
    </citation>
    <scope>NUCLEOTIDE SEQUENCE</scope>
    <source>
        <strain evidence="4">JCM 3346</strain>
    </source>
</reference>
<evidence type="ECO:0000313" key="4">
    <source>
        <dbReference type="EMBL" id="GGR30022.1"/>
    </source>
</evidence>
<dbReference type="Pfam" id="PF01156">
    <property type="entry name" value="IU_nuc_hydro"/>
    <property type="match status" value="1"/>
</dbReference>
<dbReference type="PANTHER" id="PTHR12304">
    <property type="entry name" value="INOSINE-URIDINE PREFERRING NUCLEOSIDE HYDROLASE"/>
    <property type="match status" value="1"/>
</dbReference>
<dbReference type="EMBL" id="BMRJ01000002">
    <property type="protein sequence ID" value="GGR30022.1"/>
    <property type="molecule type" value="Genomic_DNA"/>
</dbReference>
<dbReference type="RefSeq" id="WP_189085687.1">
    <property type="nucleotide sequence ID" value="NZ_BMRJ01000002.1"/>
</dbReference>
<reference evidence="4" key="1">
    <citation type="journal article" date="2014" name="Int. J. Syst. Evol. Microbiol.">
        <title>Complete genome sequence of Corynebacterium casei LMG S-19264T (=DSM 44701T), isolated from a smear-ripened cheese.</title>
        <authorList>
            <consortium name="US DOE Joint Genome Institute (JGI-PGF)"/>
            <person name="Walter F."/>
            <person name="Albersmeier A."/>
            <person name="Kalinowski J."/>
            <person name="Ruckert C."/>
        </authorList>
    </citation>
    <scope>NUCLEOTIDE SEQUENCE</scope>
    <source>
        <strain evidence="4">JCM 3346</strain>
    </source>
</reference>
<evidence type="ECO:0000256" key="1">
    <source>
        <dbReference type="ARBA" id="ARBA00022801"/>
    </source>
</evidence>
<dbReference type="InterPro" id="IPR001910">
    <property type="entry name" value="Inosine/uridine_hydrolase_dom"/>
</dbReference>
<sequence>MSARPIPVVLDVDTGVDDALALLLAVRHPALELLAISCAGGNVPLAQVVENTRRVLDLAGAPPVPIAAGMHRPLVETPQDASYVHGVSGLGALELPPSEREVEPVHAVELLRRTLLDAPEPVTVIALAPLTNLAVLLRMHPEVLPRIARIVMMGGAVGAGNATAAAEFNVWHDPEAAEIVLTSGVPVVMYGLEPFYRATVPAERIAELGRSADPVARAAGALLAHLAGVTEDEGRVDGAGAAAIGDAGTVAAVIDPTLLRLRRAPVRVALAEGPTRGCTVVDLRTGLGAGGETTKEAESHVEVVLDLDGARCAELFLAAVDAGAAVPAR</sequence>
<dbReference type="Gene3D" id="3.90.245.10">
    <property type="entry name" value="Ribonucleoside hydrolase-like"/>
    <property type="match status" value="1"/>
</dbReference>
<organism evidence="4 5">
    <name type="scientific">Agromyces mediolanus</name>
    <name type="common">Corynebacterium mediolanum</name>
    <dbReference type="NCBI Taxonomy" id="41986"/>
    <lineage>
        <taxon>Bacteria</taxon>
        <taxon>Bacillati</taxon>
        <taxon>Actinomycetota</taxon>
        <taxon>Actinomycetes</taxon>
        <taxon>Micrococcales</taxon>
        <taxon>Microbacteriaceae</taxon>
        <taxon>Agromyces</taxon>
    </lineage>
</organism>
<dbReference type="SUPFAM" id="SSF53590">
    <property type="entry name" value="Nucleoside hydrolase"/>
    <property type="match status" value="1"/>
</dbReference>
<keyword evidence="1 4" id="KW-0378">Hydrolase</keyword>
<feature type="domain" description="Inosine/uridine-preferring nucleoside hydrolase" evidence="3">
    <location>
        <begin position="8"/>
        <end position="312"/>
    </location>
</feature>
<dbReference type="InterPro" id="IPR023186">
    <property type="entry name" value="IUNH"/>
</dbReference>
<dbReference type="AlphaFoldDB" id="A0A918CN55"/>
<dbReference type="Proteomes" id="UP000610303">
    <property type="component" value="Unassembled WGS sequence"/>
</dbReference>
<comment type="caution">
    <text evidence="4">The sequence shown here is derived from an EMBL/GenBank/DDBJ whole genome shotgun (WGS) entry which is preliminary data.</text>
</comment>
<dbReference type="PANTHER" id="PTHR12304:SF4">
    <property type="entry name" value="URIDINE NUCLEOSIDASE"/>
    <property type="match status" value="1"/>
</dbReference>
<evidence type="ECO:0000256" key="2">
    <source>
        <dbReference type="ARBA" id="ARBA00023295"/>
    </source>
</evidence>
<protein>
    <submittedName>
        <fullName evidence="4">Nucleoside hydrolase</fullName>
    </submittedName>
</protein>
<dbReference type="GO" id="GO:0006152">
    <property type="term" value="P:purine nucleoside catabolic process"/>
    <property type="evidence" value="ECO:0007669"/>
    <property type="project" value="TreeGrafter"/>
</dbReference>
<keyword evidence="5" id="KW-1185">Reference proteome</keyword>
<proteinExistence type="predicted"/>
<evidence type="ECO:0000313" key="5">
    <source>
        <dbReference type="Proteomes" id="UP000610303"/>
    </source>
</evidence>
<keyword evidence="2" id="KW-0326">Glycosidase</keyword>
<gene>
    <name evidence="4" type="ORF">GCM10010196_25080</name>
</gene>
<dbReference type="InterPro" id="IPR036452">
    <property type="entry name" value="Ribo_hydro-like"/>
</dbReference>